<reference evidence="8 9" key="1">
    <citation type="submission" date="2019-03" db="EMBL/GenBank/DDBJ databases">
        <title>Genomic Encyclopedia of Type Strains, Phase IV (KMG-IV): sequencing the most valuable type-strain genomes for metagenomic binning, comparative biology and taxonomic classification.</title>
        <authorList>
            <person name="Goeker M."/>
        </authorList>
    </citation>
    <scope>NUCLEOTIDE SEQUENCE [LARGE SCALE GENOMIC DNA]</scope>
    <source>
        <strain evidence="8 9">LX-B</strain>
    </source>
</reference>
<comment type="caution">
    <text evidence="8">The sequence shown here is derived from an EMBL/GenBank/DDBJ whole genome shotgun (WGS) entry which is preliminary data.</text>
</comment>
<dbReference type="OrthoDB" id="1683949at2"/>
<evidence type="ECO:0000313" key="9">
    <source>
        <dbReference type="Proteomes" id="UP000295008"/>
    </source>
</evidence>
<evidence type="ECO:0000256" key="5">
    <source>
        <dbReference type="ARBA" id="ARBA00023015"/>
    </source>
</evidence>
<evidence type="ECO:0000256" key="3">
    <source>
        <dbReference type="ARBA" id="ARBA00022491"/>
    </source>
</evidence>
<dbReference type="GO" id="GO:0044781">
    <property type="term" value="P:bacterial-type flagellum organization"/>
    <property type="evidence" value="ECO:0007669"/>
    <property type="project" value="UniProtKB-KW"/>
</dbReference>
<dbReference type="GO" id="GO:0045892">
    <property type="term" value="P:negative regulation of DNA-templated transcription"/>
    <property type="evidence" value="ECO:0007669"/>
    <property type="project" value="InterPro"/>
</dbReference>
<dbReference type="NCBIfam" id="TIGR03824">
    <property type="entry name" value="FlgM_jcvi"/>
    <property type="match status" value="1"/>
</dbReference>
<evidence type="ECO:0000256" key="1">
    <source>
        <dbReference type="ARBA" id="ARBA00005322"/>
    </source>
</evidence>
<feature type="domain" description="Anti-sigma-28 factor FlgM C-terminal" evidence="7">
    <location>
        <begin position="38"/>
        <end position="90"/>
    </location>
</feature>
<protein>
    <recommendedName>
        <fullName evidence="2">Negative regulator of flagellin synthesis</fullName>
    </recommendedName>
</protein>
<evidence type="ECO:0000256" key="2">
    <source>
        <dbReference type="ARBA" id="ARBA00017823"/>
    </source>
</evidence>
<keyword evidence="6" id="KW-0804">Transcription</keyword>
<evidence type="ECO:0000313" key="8">
    <source>
        <dbReference type="EMBL" id="TCL64805.1"/>
    </source>
</evidence>
<dbReference type="Pfam" id="PF04316">
    <property type="entry name" value="FlgM"/>
    <property type="match status" value="1"/>
</dbReference>
<dbReference type="AlphaFoldDB" id="A0A4R1RFQ8"/>
<sequence length="100" mass="11412">MIISNKQVQTVLQLNSCYHYSRRIAFADNSSMPRADVLLLSNKVQELNLIKEQVLKSPDIRADKVSELKELIQDGRYHVTGDEIAQKMINRSLVDELAGR</sequence>
<keyword evidence="5" id="KW-0805">Transcription regulation</keyword>
<gene>
    <name evidence="8" type="ORF">EDC14_1018104</name>
</gene>
<dbReference type="RefSeq" id="WP_132015129.1">
    <property type="nucleotide sequence ID" value="NZ_SLUN01000018.1"/>
</dbReference>
<dbReference type="InterPro" id="IPR007412">
    <property type="entry name" value="FlgM"/>
</dbReference>
<keyword evidence="9" id="KW-1185">Reference proteome</keyword>
<evidence type="ECO:0000256" key="4">
    <source>
        <dbReference type="ARBA" id="ARBA00022795"/>
    </source>
</evidence>
<evidence type="ECO:0000256" key="6">
    <source>
        <dbReference type="ARBA" id="ARBA00023163"/>
    </source>
</evidence>
<proteinExistence type="inferred from homology"/>
<keyword evidence="4" id="KW-1005">Bacterial flagellum biogenesis</keyword>
<dbReference type="InterPro" id="IPR031316">
    <property type="entry name" value="FlgM_C"/>
</dbReference>
<keyword evidence="3" id="KW-0678">Repressor</keyword>
<name>A0A4R1RFQ8_HYDET</name>
<dbReference type="Proteomes" id="UP000295008">
    <property type="component" value="Unassembled WGS sequence"/>
</dbReference>
<accession>A0A4R1RFQ8</accession>
<comment type="similarity">
    <text evidence="1">Belongs to the FlgM family.</text>
</comment>
<organism evidence="8 9">
    <name type="scientific">Hydrogenispora ethanolica</name>
    <dbReference type="NCBI Taxonomy" id="1082276"/>
    <lineage>
        <taxon>Bacteria</taxon>
        <taxon>Bacillati</taxon>
        <taxon>Bacillota</taxon>
        <taxon>Hydrogenispora</taxon>
    </lineage>
</organism>
<dbReference type="InterPro" id="IPR035890">
    <property type="entry name" value="Anti-sigma-28_factor_FlgM_sf"/>
</dbReference>
<evidence type="ECO:0000259" key="7">
    <source>
        <dbReference type="Pfam" id="PF04316"/>
    </source>
</evidence>
<dbReference type="EMBL" id="SLUN01000018">
    <property type="protein sequence ID" value="TCL64805.1"/>
    <property type="molecule type" value="Genomic_DNA"/>
</dbReference>
<dbReference type="SUPFAM" id="SSF101498">
    <property type="entry name" value="Anti-sigma factor FlgM"/>
    <property type="match status" value="1"/>
</dbReference>